<dbReference type="PANTHER" id="PTHR20371:SF1">
    <property type="entry name" value="ENOLASE-PHOSPHATASE E1"/>
    <property type="match status" value="1"/>
</dbReference>
<dbReference type="HOGENOM" id="CLU_023273_0_0_1"/>
<dbReference type="GO" id="GO:0000287">
    <property type="term" value="F:magnesium ion binding"/>
    <property type="evidence" value="ECO:0007669"/>
    <property type="project" value="InterPro"/>
</dbReference>
<dbReference type="Pfam" id="PF00702">
    <property type="entry name" value="Hydrolase"/>
    <property type="match status" value="1"/>
</dbReference>
<proteinExistence type="predicted"/>
<dbReference type="InterPro" id="IPR023214">
    <property type="entry name" value="HAD_sf"/>
</dbReference>
<dbReference type="NCBIfam" id="TIGR01549">
    <property type="entry name" value="HAD-SF-IA-v1"/>
    <property type="match status" value="1"/>
</dbReference>
<reference evidence="4" key="2">
    <citation type="submission" date="2025-09" db="UniProtKB">
        <authorList>
            <consortium name="Ensembl"/>
        </authorList>
    </citation>
    <scope>IDENTIFICATION</scope>
</reference>
<name>S4RY70_PETMA</name>
<dbReference type="STRING" id="7757.ENSPMAP00000010161"/>
<evidence type="ECO:0000256" key="2">
    <source>
        <dbReference type="ARBA" id="ARBA00022801"/>
    </source>
</evidence>
<dbReference type="OMA" id="LQGMVWE"/>
<evidence type="ECO:0000256" key="1">
    <source>
        <dbReference type="ARBA" id="ARBA00022605"/>
    </source>
</evidence>
<keyword evidence="2" id="KW-0378">Hydrolase</keyword>
<organism evidence="4">
    <name type="scientific">Petromyzon marinus</name>
    <name type="common">Sea lamprey</name>
    <dbReference type="NCBI Taxonomy" id="7757"/>
    <lineage>
        <taxon>Eukaryota</taxon>
        <taxon>Metazoa</taxon>
        <taxon>Chordata</taxon>
        <taxon>Craniata</taxon>
        <taxon>Vertebrata</taxon>
        <taxon>Cyclostomata</taxon>
        <taxon>Hyperoartia</taxon>
        <taxon>Petromyzontiformes</taxon>
        <taxon>Petromyzontidae</taxon>
        <taxon>Petromyzon</taxon>
    </lineage>
</organism>
<protein>
    <submittedName>
        <fullName evidence="4">Enolase-phosphatase 1</fullName>
    </submittedName>
</protein>
<dbReference type="NCBIfam" id="TIGR01691">
    <property type="entry name" value="enolase-ppase"/>
    <property type="match status" value="1"/>
</dbReference>
<dbReference type="Gene3D" id="1.10.720.60">
    <property type="match status" value="1"/>
</dbReference>
<dbReference type="InterPro" id="IPR006439">
    <property type="entry name" value="HAD-SF_hydro_IA"/>
</dbReference>
<reference evidence="4" key="1">
    <citation type="submission" date="2025-08" db="UniProtKB">
        <authorList>
            <consortium name="Ensembl"/>
        </authorList>
    </citation>
    <scope>IDENTIFICATION</scope>
</reference>
<dbReference type="InterPro" id="IPR036412">
    <property type="entry name" value="HAD-like_sf"/>
</dbReference>
<evidence type="ECO:0000256" key="3">
    <source>
        <dbReference type="ARBA" id="ARBA00023167"/>
    </source>
</evidence>
<sequence>MQDVLFPYIKEHVHDYLTEHWEEEECQADVQLLRQQAEADTQLPGAVAIPSDGTAKQAVLDAAVASVLWQMAADRKTTALKQLQGHMWRAAYACGEVKGEVYADVVPALRAWRAAGKRVYIYSSGSVEAQKLLFGHTTDGSILELLDGYFDTKIGTKVEAASYKQISAAVGCPASSILFLTDITKEAAAAEEAGIRAMVVERPGNTELTTDERKRFHTTSTFSLLH</sequence>
<dbReference type="Gene3D" id="3.40.50.1000">
    <property type="entry name" value="HAD superfamily/HAD-like"/>
    <property type="match status" value="1"/>
</dbReference>
<dbReference type="SUPFAM" id="SSF56784">
    <property type="entry name" value="HAD-like"/>
    <property type="match status" value="1"/>
</dbReference>
<dbReference type="AlphaFoldDB" id="S4RY70"/>
<dbReference type="GO" id="GO:0043874">
    <property type="term" value="F:acireductone synthase activity"/>
    <property type="evidence" value="ECO:0007669"/>
    <property type="project" value="InterPro"/>
</dbReference>
<evidence type="ECO:0000313" key="4">
    <source>
        <dbReference type="Ensembl" id="ENSPMAP00000010161.1"/>
    </source>
</evidence>
<dbReference type="Ensembl" id="ENSPMAT00000010206.1">
    <property type="protein sequence ID" value="ENSPMAP00000010161.1"/>
    <property type="gene ID" value="ENSPMAG00000009235.1"/>
</dbReference>
<dbReference type="CDD" id="cd01629">
    <property type="entry name" value="HAD_EP"/>
    <property type="match status" value="1"/>
</dbReference>
<dbReference type="PANTHER" id="PTHR20371">
    <property type="entry name" value="ENOLASE-PHOSPHATASE E1"/>
    <property type="match status" value="1"/>
</dbReference>
<keyword evidence="3" id="KW-0486">Methionine biosynthesis</keyword>
<keyword evidence="1" id="KW-0028">Amino-acid biosynthesis</keyword>
<dbReference type="GO" id="GO:0019509">
    <property type="term" value="P:L-methionine salvage from methylthioadenosine"/>
    <property type="evidence" value="ECO:0007669"/>
    <property type="project" value="InterPro"/>
</dbReference>
<dbReference type="GeneTree" id="ENSGT00440000039914"/>
<accession>S4RY70</accession>
<dbReference type="InterPro" id="IPR023943">
    <property type="entry name" value="Enolase-ppase_E1"/>
</dbReference>